<proteinExistence type="predicted"/>
<accession>A0A3P6C6U3</accession>
<dbReference type="EMBL" id="LR031576">
    <property type="protein sequence ID" value="VDD13993.1"/>
    <property type="molecule type" value="Genomic_DNA"/>
</dbReference>
<name>A0A3P6C6U3_BRACM</name>
<reference evidence="1" key="1">
    <citation type="submission" date="2018-11" db="EMBL/GenBank/DDBJ databases">
        <authorList>
            <consortium name="Genoscope - CEA"/>
            <person name="William W."/>
        </authorList>
    </citation>
    <scope>NUCLEOTIDE SEQUENCE</scope>
</reference>
<dbReference type="AlphaFoldDB" id="A0A3P6C6U3"/>
<organism evidence="1">
    <name type="scientific">Brassica campestris</name>
    <name type="common">Field mustard</name>
    <dbReference type="NCBI Taxonomy" id="3711"/>
    <lineage>
        <taxon>Eukaryota</taxon>
        <taxon>Viridiplantae</taxon>
        <taxon>Streptophyta</taxon>
        <taxon>Embryophyta</taxon>
        <taxon>Tracheophyta</taxon>
        <taxon>Spermatophyta</taxon>
        <taxon>Magnoliopsida</taxon>
        <taxon>eudicotyledons</taxon>
        <taxon>Gunneridae</taxon>
        <taxon>Pentapetalae</taxon>
        <taxon>rosids</taxon>
        <taxon>malvids</taxon>
        <taxon>Brassicales</taxon>
        <taxon>Brassicaceae</taxon>
        <taxon>Brassiceae</taxon>
        <taxon>Brassica</taxon>
    </lineage>
</organism>
<gene>
    <name evidence="1" type="ORF">BRAA04T17738Z</name>
</gene>
<sequence>MWRLQRNWSCNSCSSTPGAVNVCNTAIGGTCST</sequence>
<evidence type="ECO:0000313" key="1">
    <source>
        <dbReference type="EMBL" id="VDD13993.1"/>
    </source>
</evidence>
<protein>
    <submittedName>
        <fullName evidence="1">Uncharacterized protein</fullName>
    </submittedName>
</protein>